<feature type="compositionally biased region" description="Acidic residues" evidence="19">
    <location>
        <begin position="771"/>
        <end position="787"/>
    </location>
</feature>
<dbReference type="GO" id="GO:0046872">
    <property type="term" value="F:metal ion binding"/>
    <property type="evidence" value="ECO:0007669"/>
    <property type="project" value="UniProtKB-KW"/>
</dbReference>
<evidence type="ECO:0000256" key="10">
    <source>
        <dbReference type="ARBA" id="ARBA00022840"/>
    </source>
</evidence>
<dbReference type="FunFam" id="3.40.50.300:FF:000135">
    <property type="entry name" value="DNA repair helicase RAD3, putative"/>
    <property type="match status" value="1"/>
</dbReference>
<feature type="domain" description="Helicase ATP-binding" evidence="20">
    <location>
        <begin position="28"/>
        <end position="312"/>
    </location>
</feature>
<evidence type="ECO:0000256" key="18">
    <source>
        <dbReference type="ARBA" id="ARBA00048954"/>
    </source>
</evidence>
<name>A0A4Y9YGF6_9AGAM</name>
<keyword evidence="7" id="KW-0227">DNA damage</keyword>
<dbReference type="InterPro" id="IPR002464">
    <property type="entry name" value="DNA/RNA_helicase_DEAH_CS"/>
</dbReference>
<evidence type="ECO:0000256" key="7">
    <source>
        <dbReference type="ARBA" id="ARBA00022763"/>
    </source>
</evidence>
<dbReference type="InterPro" id="IPR042493">
    <property type="entry name" value="XPD_DNA_FeS"/>
</dbReference>
<evidence type="ECO:0000256" key="17">
    <source>
        <dbReference type="ARBA" id="ARBA00044969"/>
    </source>
</evidence>
<dbReference type="EC" id="5.6.2.3" evidence="17"/>
<dbReference type="GO" id="GO:0000112">
    <property type="term" value="C:nucleotide-excision repair factor 3 complex"/>
    <property type="evidence" value="ECO:0007669"/>
    <property type="project" value="UniProtKB-ARBA"/>
</dbReference>
<evidence type="ECO:0000256" key="15">
    <source>
        <dbReference type="ARBA" id="ARBA00023235"/>
    </source>
</evidence>
<keyword evidence="5" id="KW-0479">Metal-binding</keyword>
<dbReference type="STRING" id="205917.A0A4Y9YGF6"/>
<dbReference type="InterPro" id="IPR006554">
    <property type="entry name" value="Helicase-like_DEXD_c2"/>
</dbReference>
<keyword evidence="12" id="KW-0411">Iron-sulfur</keyword>
<evidence type="ECO:0000313" key="21">
    <source>
        <dbReference type="EMBL" id="TFY60783.1"/>
    </source>
</evidence>
<dbReference type="Pfam" id="PF06777">
    <property type="entry name" value="HBB"/>
    <property type="match status" value="1"/>
</dbReference>
<dbReference type="GO" id="GO:0043139">
    <property type="term" value="F:5'-3' DNA helicase activity"/>
    <property type="evidence" value="ECO:0007669"/>
    <property type="project" value="UniProtKB-EC"/>
</dbReference>
<evidence type="ECO:0000259" key="20">
    <source>
        <dbReference type="PROSITE" id="PS51193"/>
    </source>
</evidence>
<dbReference type="PANTHER" id="PTHR11472">
    <property type="entry name" value="DNA REPAIR DEAD HELICASE RAD3/XP-D SUBFAMILY MEMBER"/>
    <property type="match status" value="1"/>
</dbReference>
<dbReference type="GO" id="GO:0006289">
    <property type="term" value="P:nucleotide-excision repair"/>
    <property type="evidence" value="ECO:0007669"/>
    <property type="project" value="InterPro"/>
</dbReference>
<feature type="compositionally biased region" description="Basic and acidic residues" evidence="19">
    <location>
        <begin position="753"/>
        <end position="770"/>
    </location>
</feature>
<dbReference type="GO" id="GO:0051539">
    <property type="term" value="F:4 iron, 4 sulfur cluster binding"/>
    <property type="evidence" value="ECO:0007669"/>
    <property type="project" value="UniProtKB-KW"/>
</dbReference>
<evidence type="ECO:0000256" key="19">
    <source>
        <dbReference type="SAM" id="MobiDB-lite"/>
    </source>
</evidence>
<dbReference type="Gene3D" id="3.40.50.300">
    <property type="entry name" value="P-loop containing nucleotide triphosphate hydrolases"/>
    <property type="match status" value="2"/>
</dbReference>
<dbReference type="GO" id="GO:0045951">
    <property type="term" value="P:positive regulation of mitotic recombination"/>
    <property type="evidence" value="ECO:0007669"/>
    <property type="project" value="TreeGrafter"/>
</dbReference>
<dbReference type="GO" id="GO:0016818">
    <property type="term" value="F:hydrolase activity, acting on acid anhydrides, in phosphorus-containing anhydrides"/>
    <property type="evidence" value="ECO:0007669"/>
    <property type="project" value="InterPro"/>
</dbReference>
<feature type="compositionally biased region" description="Basic and acidic residues" evidence="19">
    <location>
        <begin position="798"/>
        <end position="815"/>
    </location>
</feature>
<dbReference type="InterPro" id="IPR045028">
    <property type="entry name" value="DinG/Rad3-like"/>
</dbReference>
<dbReference type="SMART" id="SM00488">
    <property type="entry name" value="DEXDc2"/>
    <property type="match status" value="1"/>
</dbReference>
<sequence length="1062" mass="117941">MDAFVTQWRCRLRVRLLPPPPMKFYIDDLPIVFPYDRIYPEQYAYMCDLKRTLDATGHCVLEMPSGTGKTVSLLSLIVSYQQFFPTKRKLIYCSRTVPEIEKALAELKRLMEYRISMAETDEQREKETNFMGLGLTSRKNLCIHPEVSKEKKGKIVDARCRDLTNSAVCNKNREDPGSVEVCDFHENLNAKEPGALIPPGVWTLADVLDYGKEHGTCPYFTVRRMMPFVDVVIYSFHYLLDPKVAEQVSKEMSKDSIVVFDEAHNIDNVCIESLSIDLSRPMLDSASRSVNKLADKIDEIKKTDASKLQDEYAKLVEGLQETAADEDTFMSNPVLSEDLLTEAVPGNIRKAEHFVAFLKRFVEYLKVVSNLPFCFLLILEPFETDNATVPNPIFHFVCLDPAIAIKPVFERFSSVVITSGTISPLDMYPKMLQFTPVVQETYAMSLTRNAFLPLVRACPLPLPLPPFPPSSSPSFYPMSRSTPMLMPIPIRLQIITRGSDQVAISSRFEVRNDPAVVRNFGSILVEYSKIVPDGVVAFFPSYLYMESIVAAWNDMGILNEVWKHKLIFVETPDANETSIALENYRRACDNGRGAVLLSVARGKVSEGIDFDHNYGRAVIMFGVPYQYTESRILKARLEYLRDAYRIRESEFLGFDAIRNAAQCVGRALRGKTDWGLMVFADKRFARADKRAKLPRWINQYITETAANLSTDMALTLSKLFMRTISQSAGEGQTGVSLWTLEDIERVQAQQKEAAAEAEAKAAEERRRAEEAGMDMDMGDPMDEDEEYGDGRVLGSDARGGESGRDGQRVMGEHGSRGGGWSVRVVSATAAGVAVVSAGRGMGVADVAGGIAAIDESFAREDQVAARDALGEAELPVAHLCRCIRTGTLMRRDGTCSACVPVIHCTQLPATAALTHRRRYRYGSRGLWQDAAAQAGGGDEVGADWDARGTYRGHTTALPAPAPRAVIYLDPLPSTLVPRVLTFFLFNYHPSTEPNLSPPGASQPSERRIIANCIPAPACINPRPAASFRGYNHAVDSTITISAYINARTRLPPLTVSSNPHSV</sequence>
<dbReference type="GO" id="GO:0005524">
    <property type="term" value="F:ATP binding"/>
    <property type="evidence" value="ECO:0007669"/>
    <property type="project" value="UniProtKB-KW"/>
</dbReference>
<comment type="caution">
    <text evidence="21">The sequence shown here is derived from an EMBL/GenBank/DDBJ whole genome shotgun (WGS) entry which is preliminary data.</text>
</comment>
<dbReference type="FunFam" id="3.40.50.300:FF:000128">
    <property type="entry name" value="Putative DNA repair helicase RAD3"/>
    <property type="match status" value="1"/>
</dbReference>
<dbReference type="AlphaFoldDB" id="A0A4Y9YGF6"/>
<evidence type="ECO:0000256" key="9">
    <source>
        <dbReference type="ARBA" id="ARBA00022806"/>
    </source>
</evidence>
<keyword evidence="13" id="KW-0238">DNA-binding</keyword>
<dbReference type="GO" id="GO:0006366">
    <property type="term" value="P:transcription by RNA polymerase II"/>
    <property type="evidence" value="ECO:0007669"/>
    <property type="project" value="TreeGrafter"/>
</dbReference>
<dbReference type="OrthoDB" id="272481at2759"/>
<evidence type="ECO:0000256" key="11">
    <source>
        <dbReference type="ARBA" id="ARBA00023004"/>
    </source>
</evidence>
<comment type="similarity">
    <text evidence="3">Belongs to the helicase family. RAD3/XPD subfamily.</text>
</comment>
<protein>
    <recommendedName>
        <fullName evidence="17">DNA 5'-3' helicase</fullName>
        <ecNumber evidence="17">5.6.2.3</ecNumber>
    </recommendedName>
</protein>
<accession>A0A4Y9YGF6</accession>
<dbReference type="Proteomes" id="UP000298327">
    <property type="component" value="Unassembled WGS sequence"/>
</dbReference>
<feature type="region of interest" description="Disordered" evidence="19">
    <location>
        <begin position="751"/>
        <end position="817"/>
    </location>
</feature>
<dbReference type="GO" id="GO:0003684">
    <property type="term" value="F:damaged DNA binding"/>
    <property type="evidence" value="ECO:0007669"/>
    <property type="project" value="TreeGrafter"/>
</dbReference>
<dbReference type="SMART" id="SM00491">
    <property type="entry name" value="HELICc2"/>
    <property type="match status" value="1"/>
</dbReference>
<evidence type="ECO:0000256" key="14">
    <source>
        <dbReference type="ARBA" id="ARBA00023204"/>
    </source>
</evidence>
<gene>
    <name evidence="21" type="ORF">EVG20_g7289</name>
</gene>
<reference evidence="21 22" key="1">
    <citation type="submission" date="2019-02" db="EMBL/GenBank/DDBJ databases">
        <title>Genome sequencing of the rare red list fungi Dentipellis fragilis.</title>
        <authorList>
            <person name="Buettner E."/>
            <person name="Kellner H."/>
        </authorList>
    </citation>
    <scope>NUCLEOTIDE SEQUENCE [LARGE SCALE GENOMIC DNA]</scope>
    <source>
        <strain evidence="21 22">DSM 105465</strain>
    </source>
</reference>
<dbReference type="PROSITE" id="PS51193">
    <property type="entry name" value="HELICASE_ATP_BIND_2"/>
    <property type="match status" value="1"/>
</dbReference>
<keyword evidence="8" id="KW-0378">Hydrolase</keyword>
<dbReference type="InterPro" id="IPR001945">
    <property type="entry name" value="RAD3/XPD"/>
</dbReference>
<keyword evidence="14" id="KW-0234">DNA repair</keyword>
<proteinExistence type="inferred from homology"/>
<evidence type="ECO:0000256" key="8">
    <source>
        <dbReference type="ARBA" id="ARBA00022801"/>
    </source>
</evidence>
<dbReference type="EMBL" id="SEOQ01000543">
    <property type="protein sequence ID" value="TFY60783.1"/>
    <property type="molecule type" value="Genomic_DNA"/>
</dbReference>
<keyword evidence="15" id="KW-0413">Isomerase</keyword>
<keyword evidence="10" id="KW-0067">ATP-binding</keyword>
<dbReference type="InterPro" id="IPR014013">
    <property type="entry name" value="Helic_SF1/SF2_ATP-bd_DinG/Rad3"/>
</dbReference>
<dbReference type="PROSITE" id="PS00690">
    <property type="entry name" value="DEAH_ATP_HELICASE"/>
    <property type="match status" value="1"/>
</dbReference>
<evidence type="ECO:0000256" key="5">
    <source>
        <dbReference type="ARBA" id="ARBA00022723"/>
    </source>
</evidence>
<dbReference type="Gene3D" id="1.10.30.20">
    <property type="entry name" value="Bacterial XPD DNA helicase, FeS cluster domain"/>
    <property type="match status" value="1"/>
</dbReference>
<evidence type="ECO:0000256" key="16">
    <source>
        <dbReference type="ARBA" id="ARBA00023242"/>
    </source>
</evidence>
<dbReference type="PANTHER" id="PTHR11472:SF1">
    <property type="entry name" value="GENERAL TRANSCRIPTION AND DNA REPAIR FACTOR IIH HELICASE SUBUNIT XPD"/>
    <property type="match status" value="1"/>
</dbReference>
<dbReference type="PRINTS" id="PR00852">
    <property type="entry name" value="XRODRMPGMNTD"/>
</dbReference>
<dbReference type="FunFam" id="1.10.30.20:FF:000001">
    <property type="entry name" value="DNA repair helicase rad15"/>
    <property type="match status" value="1"/>
</dbReference>
<evidence type="ECO:0000256" key="13">
    <source>
        <dbReference type="ARBA" id="ARBA00023125"/>
    </source>
</evidence>
<keyword evidence="6" id="KW-0547">Nucleotide-binding</keyword>
<keyword evidence="16" id="KW-0539">Nucleus</keyword>
<dbReference type="NCBIfam" id="TIGR00604">
    <property type="entry name" value="rad3"/>
    <property type="match status" value="2"/>
</dbReference>
<dbReference type="InterPro" id="IPR006555">
    <property type="entry name" value="ATP-dep_Helicase_C"/>
</dbReference>
<evidence type="ECO:0000256" key="2">
    <source>
        <dbReference type="ARBA" id="ARBA00004123"/>
    </source>
</evidence>
<evidence type="ECO:0000256" key="3">
    <source>
        <dbReference type="ARBA" id="ARBA00009146"/>
    </source>
</evidence>
<evidence type="ECO:0000256" key="1">
    <source>
        <dbReference type="ARBA" id="ARBA00001966"/>
    </source>
</evidence>
<dbReference type="SUPFAM" id="SSF52540">
    <property type="entry name" value="P-loop containing nucleoside triphosphate hydrolases"/>
    <property type="match status" value="2"/>
</dbReference>
<dbReference type="Gene3D" id="1.10.275.40">
    <property type="match status" value="1"/>
</dbReference>
<dbReference type="CDD" id="cd18788">
    <property type="entry name" value="SF2_C_XPD"/>
    <property type="match status" value="1"/>
</dbReference>
<dbReference type="InterPro" id="IPR027417">
    <property type="entry name" value="P-loop_NTPase"/>
</dbReference>
<dbReference type="InterPro" id="IPR013020">
    <property type="entry name" value="Rad3/Chl1-like"/>
</dbReference>
<keyword evidence="11" id="KW-0408">Iron</keyword>
<comment type="subcellular location">
    <subcellularLocation>
        <location evidence="2">Nucleus</location>
    </subcellularLocation>
</comment>
<organism evidence="21 22">
    <name type="scientific">Dentipellis fragilis</name>
    <dbReference type="NCBI Taxonomy" id="205917"/>
    <lineage>
        <taxon>Eukaryota</taxon>
        <taxon>Fungi</taxon>
        <taxon>Dikarya</taxon>
        <taxon>Basidiomycota</taxon>
        <taxon>Agaricomycotina</taxon>
        <taxon>Agaricomycetes</taxon>
        <taxon>Russulales</taxon>
        <taxon>Hericiaceae</taxon>
        <taxon>Dentipellis</taxon>
    </lineage>
</organism>
<comment type="cofactor">
    <cofactor evidence="1">
        <name>[4Fe-4S] cluster</name>
        <dbReference type="ChEBI" id="CHEBI:49883"/>
    </cofactor>
</comment>
<dbReference type="InterPro" id="IPR010614">
    <property type="entry name" value="RAD3-like_helicase_DEAD"/>
</dbReference>
<keyword evidence="4" id="KW-0004">4Fe-4S</keyword>
<dbReference type="InterPro" id="IPR010643">
    <property type="entry name" value="HBB"/>
</dbReference>
<keyword evidence="9" id="KW-0347">Helicase</keyword>
<comment type="catalytic activity">
    <reaction evidence="18">
        <text>ATP + H2O = ADP + phosphate + H(+)</text>
        <dbReference type="Rhea" id="RHEA:13065"/>
        <dbReference type="ChEBI" id="CHEBI:15377"/>
        <dbReference type="ChEBI" id="CHEBI:15378"/>
        <dbReference type="ChEBI" id="CHEBI:30616"/>
        <dbReference type="ChEBI" id="CHEBI:43474"/>
        <dbReference type="ChEBI" id="CHEBI:456216"/>
        <dbReference type="EC" id="5.6.2.3"/>
    </reaction>
</comment>
<evidence type="ECO:0000256" key="6">
    <source>
        <dbReference type="ARBA" id="ARBA00022741"/>
    </source>
</evidence>
<evidence type="ECO:0000313" key="22">
    <source>
        <dbReference type="Proteomes" id="UP000298327"/>
    </source>
</evidence>
<dbReference type="Pfam" id="PF06733">
    <property type="entry name" value="DEAD_2"/>
    <property type="match status" value="1"/>
</dbReference>
<dbReference type="FunFam" id="3.40.50.300:FF:000381">
    <property type="entry name" value="TFIIH basal transcription factor complex helicase subunit"/>
    <property type="match status" value="1"/>
</dbReference>
<evidence type="ECO:0000256" key="12">
    <source>
        <dbReference type="ARBA" id="ARBA00023014"/>
    </source>
</evidence>
<evidence type="ECO:0000256" key="4">
    <source>
        <dbReference type="ARBA" id="ARBA00022485"/>
    </source>
</evidence>
<keyword evidence="22" id="KW-1185">Reference proteome</keyword>
<dbReference type="Pfam" id="PF13307">
    <property type="entry name" value="Helicase_C_2"/>
    <property type="match status" value="1"/>
</dbReference>